<organism evidence="3 4">
    <name type="scientific">Streptomyces pyxinae</name>
    <dbReference type="NCBI Taxonomy" id="2970734"/>
    <lineage>
        <taxon>Bacteria</taxon>
        <taxon>Bacillati</taxon>
        <taxon>Actinomycetota</taxon>
        <taxon>Actinomycetes</taxon>
        <taxon>Kitasatosporales</taxon>
        <taxon>Streptomycetaceae</taxon>
        <taxon>Streptomyces</taxon>
    </lineage>
</organism>
<name>A0ABT2CPR3_9ACTN</name>
<dbReference type="PANTHER" id="PTHR35400">
    <property type="entry name" value="SLR1083 PROTEIN"/>
    <property type="match status" value="1"/>
</dbReference>
<dbReference type="PANTHER" id="PTHR35400:SF3">
    <property type="entry name" value="SLL1072 PROTEIN"/>
    <property type="match status" value="1"/>
</dbReference>
<feature type="domain" description="Putative restriction endonuclease" evidence="2">
    <location>
        <begin position="41"/>
        <end position="185"/>
    </location>
</feature>
<dbReference type="Gene3D" id="3.90.1570.10">
    <property type="entry name" value="tt1808, chain A"/>
    <property type="match status" value="1"/>
</dbReference>
<gene>
    <name evidence="3" type="ORF">NX801_28095</name>
</gene>
<keyword evidence="3" id="KW-0255">Endonuclease</keyword>
<evidence type="ECO:0000259" key="2">
    <source>
        <dbReference type="Pfam" id="PF05685"/>
    </source>
</evidence>
<keyword evidence="3" id="KW-0378">Hydrolase</keyword>
<feature type="compositionally biased region" description="Pro residues" evidence="1">
    <location>
        <begin position="11"/>
        <end position="20"/>
    </location>
</feature>
<dbReference type="InterPro" id="IPR012296">
    <property type="entry name" value="Nuclease_put_TT1808"/>
</dbReference>
<sequence length="236" mass="24600">MSSPRASGVPGPGPEAPGVPGPAYGERTPSRLARFEDAFPGFRPQIVAGSYLLTPVKPHDGATVHRLWGALAGQLPDDWGLAGDIAVPFDAENEFCPDLAVLPETEAAKDLIAYPPELLALVAEVVSPGTAHTDYEVKDRAHARRGIPHYLVLDPYRARCRVLWNPGADGYLGRETVPYGSVVTVEGGGSRVPGAAGLGRLTVDTTGFPVDPSARRAAGRDGPGAPRAPWSVGGAG</sequence>
<dbReference type="Pfam" id="PF05685">
    <property type="entry name" value="Uma2"/>
    <property type="match status" value="1"/>
</dbReference>
<dbReference type="GO" id="GO:0004519">
    <property type="term" value="F:endonuclease activity"/>
    <property type="evidence" value="ECO:0007669"/>
    <property type="project" value="UniProtKB-KW"/>
</dbReference>
<reference evidence="3" key="1">
    <citation type="submission" date="2022-08" db="EMBL/GenBank/DDBJ databases">
        <authorList>
            <person name="Somphong A."/>
            <person name="Phongsopitanun W."/>
        </authorList>
    </citation>
    <scope>NUCLEOTIDE SEQUENCE</scope>
    <source>
        <strain evidence="3">LP05-1</strain>
    </source>
</reference>
<evidence type="ECO:0000313" key="3">
    <source>
        <dbReference type="EMBL" id="MCS0639427.1"/>
    </source>
</evidence>
<dbReference type="CDD" id="cd06260">
    <property type="entry name" value="DUF820-like"/>
    <property type="match status" value="1"/>
</dbReference>
<dbReference type="InterPro" id="IPR008538">
    <property type="entry name" value="Uma2"/>
</dbReference>
<dbReference type="Proteomes" id="UP001431313">
    <property type="component" value="Unassembled WGS sequence"/>
</dbReference>
<dbReference type="SUPFAM" id="SSF52980">
    <property type="entry name" value="Restriction endonuclease-like"/>
    <property type="match status" value="1"/>
</dbReference>
<feature type="region of interest" description="Disordered" evidence="1">
    <location>
        <begin position="209"/>
        <end position="236"/>
    </location>
</feature>
<keyword evidence="4" id="KW-1185">Reference proteome</keyword>
<keyword evidence="3" id="KW-0540">Nuclease</keyword>
<evidence type="ECO:0000313" key="4">
    <source>
        <dbReference type="Proteomes" id="UP001431313"/>
    </source>
</evidence>
<protein>
    <submittedName>
        <fullName evidence="3">Uma2 family endonuclease</fullName>
    </submittedName>
</protein>
<dbReference type="RefSeq" id="WP_258790752.1">
    <property type="nucleotide sequence ID" value="NZ_JANUGQ010000036.1"/>
</dbReference>
<proteinExistence type="predicted"/>
<comment type="caution">
    <text evidence="3">The sequence shown here is derived from an EMBL/GenBank/DDBJ whole genome shotgun (WGS) entry which is preliminary data.</text>
</comment>
<accession>A0ABT2CPR3</accession>
<dbReference type="EMBL" id="JANUGQ010000036">
    <property type="protein sequence ID" value="MCS0639427.1"/>
    <property type="molecule type" value="Genomic_DNA"/>
</dbReference>
<feature type="region of interest" description="Disordered" evidence="1">
    <location>
        <begin position="1"/>
        <end position="27"/>
    </location>
</feature>
<dbReference type="InterPro" id="IPR011335">
    <property type="entry name" value="Restrct_endonuc-II-like"/>
</dbReference>
<evidence type="ECO:0000256" key="1">
    <source>
        <dbReference type="SAM" id="MobiDB-lite"/>
    </source>
</evidence>